<reference evidence="1" key="1">
    <citation type="submission" date="2021-03" db="EMBL/GenBank/DDBJ databases">
        <authorList>
            <consortium name="DOE Joint Genome Institute"/>
            <person name="Ahrendt S."/>
            <person name="Looney B.P."/>
            <person name="Miyauchi S."/>
            <person name="Morin E."/>
            <person name="Drula E."/>
            <person name="Courty P.E."/>
            <person name="Chicoki N."/>
            <person name="Fauchery L."/>
            <person name="Kohler A."/>
            <person name="Kuo A."/>
            <person name="Labutti K."/>
            <person name="Pangilinan J."/>
            <person name="Lipzen A."/>
            <person name="Riley R."/>
            <person name="Andreopoulos W."/>
            <person name="He G."/>
            <person name="Johnson J."/>
            <person name="Barry K.W."/>
            <person name="Grigoriev I.V."/>
            <person name="Nagy L."/>
            <person name="Hibbett D."/>
            <person name="Henrissat B."/>
            <person name="Matheny P.B."/>
            <person name="Labbe J."/>
            <person name="Martin F."/>
        </authorList>
    </citation>
    <scope>NUCLEOTIDE SEQUENCE</scope>
    <source>
        <strain evidence="1">HHB10654</strain>
    </source>
</reference>
<gene>
    <name evidence="1" type="ORF">BV25DRAFT_1918057</name>
</gene>
<dbReference type="EMBL" id="MU277222">
    <property type="protein sequence ID" value="KAI0059918.1"/>
    <property type="molecule type" value="Genomic_DNA"/>
</dbReference>
<comment type="caution">
    <text evidence="1">The sequence shown here is derived from an EMBL/GenBank/DDBJ whole genome shotgun (WGS) entry which is preliminary data.</text>
</comment>
<reference evidence="1" key="2">
    <citation type="journal article" date="2022" name="New Phytol.">
        <title>Evolutionary transition to the ectomycorrhizal habit in the genomes of a hyperdiverse lineage of mushroom-forming fungi.</title>
        <authorList>
            <person name="Looney B."/>
            <person name="Miyauchi S."/>
            <person name="Morin E."/>
            <person name="Drula E."/>
            <person name="Courty P.E."/>
            <person name="Kohler A."/>
            <person name="Kuo A."/>
            <person name="LaButti K."/>
            <person name="Pangilinan J."/>
            <person name="Lipzen A."/>
            <person name="Riley R."/>
            <person name="Andreopoulos W."/>
            <person name="He G."/>
            <person name="Johnson J."/>
            <person name="Nolan M."/>
            <person name="Tritt A."/>
            <person name="Barry K.W."/>
            <person name="Grigoriev I.V."/>
            <person name="Nagy L.G."/>
            <person name="Hibbett D."/>
            <person name="Henrissat B."/>
            <person name="Matheny P.B."/>
            <person name="Labbe J."/>
            <person name="Martin F.M."/>
        </authorList>
    </citation>
    <scope>NUCLEOTIDE SEQUENCE</scope>
    <source>
        <strain evidence="1">HHB10654</strain>
    </source>
</reference>
<sequence length="919" mass="103860">MTPSVNDGQTKSISQRTFDWLNRNLNFYRLHILFFTFTPLIFSGIMYASNSSVEPIAYIDALFLCVTSMTVCGLATVDLSGLTAWQQAIMFIQMCLGSPVFISWVVVYVRRRMFTVRCENIVRAAARNVAAASPGKEVEVPTTWTTRIASFFTPGSHLSTIRENPDESALPTPTKTISGRERKHGTNDSRKLRPDMIRRMDDAPQLVNPSGWISEGRTDPLNVVAIETNNEKARSPSREHIRQLSLVDENTSSTPEPSESEQSSSEQSRDDRAPRRERRLSDPGERSRPLSAAPDRRQRFQMGNFENGDDGSPVSVNRFPRTQTVEFAPTPHRDRRSSVDRTRLDYPTISELNFRRPTIDTTYSEHPTGSIRPPAVLDRVNTQVSYAMGKQHGDFGGFPGPGTIVSRLFKKFAPNRVRHHLSRTITMPRTQTITSQRGNTQTAGSKAVPYISFDAVVGRNSVFHSLEMDQLEELGGVEYRALTALLWLVAGYHILVQLLAFTIIGPYMTIGKWKDVFSTQMQHRNISPAWFSLFQVVSAYTNTGTSLVDQSMVPFQTAYPMILVMIFLILAGNTAFPVFLRLSIWITSKFFPKTSRIRETLHFLLDHPRRCFIYLFPSHQTWFLFFVLVILNTTDWFCFLVLDLGNPVIGAIPPGTRVIDGWLQAVAVRAAGFATFSLSALAPGVKVLYVIMMYISVYPIAMSVRSTNVYEEQSLGIYQDEESLDEENMTFSGSRMTVWSHYLAMHARKQLSFDMWWLGLALFFVCIFERNEINDVDNLSWLTIFNIVFELVSAYGTVGLSLGVPYANYSLCGAFSPLSKLIVCAVMLRGRHRGLPVAIDRAVLLPFEYRQTEDDGFDKQEMPSSPRPRRTSMRSVPTMMSTARQPSLRSPIEKPDPAAYRCRPLQRTLTGQDEVVELP</sequence>
<evidence type="ECO:0000313" key="2">
    <source>
        <dbReference type="Proteomes" id="UP000814140"/>
    </source>
</evidence>
<proteinExistence type="predicted"/>
<dbReference type="Proteomes" id="UP000814140">
    <property type="component" value="Unassembled WGS sequence"/>
</dbReference>
<evidence type="ECO:0000313" key="1">
    <source>
        <dbReference type="EMBL" id="KAI0059918.1"/>
    </source>
</evidence>
<accession>A0ACB8SVM5</accession>
<protein>
    <submittedName>
        <fullName evidence="1">Uncharacterized protein</fullName>
    </submittedName>
</protein>
<keyword evidence="2" id="KW-1185">Reference proteome</keyword>
<organism evidence="1 2">
    <name type="scientific">Artomyces pyxidatus</name>
    <dbReference type="NCBI Taxonomy" id="48021"/>
    <lineage>
        <taxon>Eukaryota</taxon>
        <taxon>Fungi</taxon>
        <taxon>Dikarya</taxon>
        <taxon>Basidiomycota</taxon>
        <taxon>Agaricomycotina</taxon>
        <taxon>Agaricomycetes</taxon>
        <taxon>Russulales</taxon>
        <taxon>Auriscalpiaceae</taxon>
        <taxon>Artomyces</taxon>
    </lineage>
</organism>
<name>A0ACB8SVM5_9AGAM</name>